<proteinExistence type="predicted"/>
<accession>R1CHL6</accession>
<evidence type="ECO:0000259" key="1">
    <source>
        <dbReference type="Pfam" id="PF01471"/>
    </source>
</evidence>
<name>R1CHL6_9FIRM</name>
<reference evidence="2 3" key="1">
    <citation type="journal article" date="2015" name="Geomicrobiol. J.">
        <title>Caldisalinibacter kiritimatiensis gen. nov., sp. nov., a moderately thermohalophilic thiosulfate-reducing bacterium from a hypersaline microbial mat.</title>
        <authorList>
            <person name="Ben Hania W."/>
            <person name="Joseph M."/>
            <person name="Fiebig A."/>
            <person name="Bunk B."/>
            <person name="Klenk H.-P."/>
            <person name="Fardeau M.-L."/>
            <person name="Spring S."/>
        </authorList>
    </citation>
    <scope>NUCLEOTIDE SEQUENCE [LARGE SCALE GENOMIC DNA]</scope>
    <source>
        <strain evidence="2 3">L21-TH-D2</strain>
    </source>
</reference>
<dbReference type="Proteomes" id="UP000013378">
    <property type="component" value="Unassembled WGS sequence"/>
</dbReference>
<keyword evidence="3" id="KW-1185">Reference proteome</keyword>
<dbReference type="EMBL" id="ARZA01000019">
    <property type="protein sequence ID" value="EOD01790.1"/>
    <property type="molecule type" value="Genomic_DNA"/>
</dbReference>
<dbReference type="Pfam" id="PF01471">
    <property type="entry name" value="PG_binding_1"/>
    <property type="match status" value="1"/>
</dbReference>
<dbReference type="InterPro" id="IPR036366">
    <property type="entry name" value="PGBDSf"/>
</dbReference>
<dbReference type="AlphaFoldDB" id="R1CHL6"/>
<dbReference type="InterPro" id="IPR009045">
    <property type="entry name" value="Zn_M74/Hedgehog-like"/>
</dbReference>
<feature type="domain" description="Peptidoglycan binding-like" evidence="1">
    <location>
        <begin position="66"/>
        <end position="104"/>
    </location>
</feature>
<dbReference type="SUPFAM" id="SSF47090">
    <property type="entry name" value="PGBD-like"/>
    <property type="match status" value="1"/>
</dbReference>
<dbReference type="Gene3D" id="1.10.101.10">
    <property type="entry name" value="PGBD-like superfamily/PGBD"/>
    <property type="match status" value="1"/>
</dbReference>
<dbReference type="eggNOG" id="COG3409">
    <property type="taxonomic scope" value="Bacteria"/>
</dbReference>
<comment type="caution">
    <text evidence="2">The sequence shown here is derived from an EMBL/GenBank/DDBJ whole genome shotgun (WGS) entry which is preliminary data.</text>
</comment>
<dbReference type="Gene3D" id="3.30.1380.10">
    <property type="match status" value="1"/>
</dbReference>
<protein>
    <recommendedName>
        <fullName evidence="1">Peptidoglycan binding-like domain-containing protein</fullName>
    </recommendedName>
</protein>
<dbReference type="InterPro" id="IPR036365">
    <property type="entry name" value="PGBD-like_sf"/>
</dbReference>
<dbReference type="InterPro" id="IPR002477">
    <property type="entry name" value="Peptidoglycan-bd-like"/>
</dbReference>
<sequence>MSWGHGNIAAIGTAELNNHADTNFQEAYRKEDTHPEIVILKRNLRDYRIEYERYGGTEFDGVPSLSGNTSQTFDSVTEANLKVFQKLEGLTEDGIYGQASRNRMMFAEGISSTGNVRLAPYTSTYINYNDTSSGMSADSTYKLDHSWLRPIAMATLEELALDFKNAMGLKLQINDCCLINAEDTPDHDSHSGGKDADIRSAVLTTAQQKTFLQFV</sequence>
<dbReference type="RefSeq" id="WP_006306167.1">
    <property type="nucleotide sequence ID" value="NZ_ARZA01000019.1"/>
</dbReference>
<evidence type="ECO:0000313" key="3">
    <source>
        <dbReference type="Proteomes" id="UP000013378"/>
    </source>
</evidence>
<gene>
    <name evidence="2" type="ORF">L21TH_0126</name>
</gene>
<organism evidence="2 3">
    <name type="scientific">Caldisalinibacter kiritimatiensis</name>
    <dbReference type="NCBI Taxonomy" id="1304284"/>
    <lineage>
        <taxon>Bacteria</taxon>
        <taxon>Bacillati</taxon>
        <taxon>Bacillota</taxon>
        <taxon>Tissierellia</taxon>
        <taxon>Tissierellales</taxon>
        <taxon>Thermohalobacteraceae</taxon>
        <taxon>Caldisalinibacter</taxon>
    </lineage>
</organism>
<evidence type="ECO:0000313" key="2">
    <source>
        <dbReference type="EMBL" id="EOD01790.1"/>
    </source>
</evidence>
<dbReference type="OrthoDB" id="3828307at2"/>